<protein>
    <recommendedName>
        <fullName evidence="3">Endonuclease/exonuclease/phosphatase domain-containing protein</fullName>
    </recommendedName>
</protein>
<evidence type="ECO:0008006" key="3">
    <source>
        <dbReference type="Google" id="ProtNLM"/>
    </source>
</evidence>
<name>A0A835IZS8_9MAGN</name>
<keyword evidence="2" id="KW-1185">Reference proteome</keyword>
<dbReference type="Proteomes" id="UP000631114">
    <property type="component" value="Unassembled WGS sequence"/>
</dbReference>
<evidence type="ECO:0000313" key="1">
    <source>
        <dbReference type="EMBL" id="KAF9624538.1"/>
    </source>
</evidence>
<reference evidence="1 2" key="1">
    <citation type="submission" date="2020-10" db="EMBL/GenBank/DDBJ databases">
        <title>The Coptis chinensis genome and diversification of protoberbering-type alkaloids.</title>
        <authorList>
            <person name="Wang B."/>
            <person name="Shu S."/>
            <person name="Song C."/>
            <person name="Liu Y."/>
        </authorList>
    </citation>
    <scope>NUCLEOTIDE SEQUENCE [LARGE SCALE GENOMIC DNA]</scope>
    <source>
        <strain evidence="1">HL-2020</strain>
        <tissue evidence="1">Leaf</tissue>
    </source>
</reference>
<dbReference type="GO" id="GO:0006412">
    <property type="term" value="P:translation"/>
    <property type="evidence" value="ECO:0007669"/>
    <property type="project" value="InterPro"/>
</dbReference>
<proteinExistence type="predicted"/>
<gene>
    <name evidence="1" type="ORF">IFM89_011712</name>
</gene>
<evidence type="ECO:0000313" key="2">
    <source>
        <dbReference type="Proteomes" id="UP000631114"/>
    </source>
</evidence>
<comment type="caution">
    <text evidence="1">The sequence shown here is derived from an EMBL/GenBank/DDBJ whole genome shotgun (WGS) entry which is preliminary data.</text>
</comment>
<dbReference type="OrthoDB" id="1113909at2759"/>
<organism evidence="1 2">
    <name type="scientific">Coptis chinensis</name>
    <dbReference type="NCBI Taxonomy" id="261450"/>
    <lineage>
        <taxon>Eukaryota</taxon>
        <taxon>Viridiplantae</taxon>
        <taxon>Streptophyta</taxon>
        <taxon>Embryophyta</taxon>
        <taxon>Tracheophyta</taxon>
        <taxon>Spermatophyta</taxon>
        <taxon>Magnoliopsida</taxon>
        <taxon>Ranunculales</taxon>
        <taxon>Ranunculaceae</taxon>
        <taxon>Coptidoideae</taxon>
        <taxon>Coptis</taxon>
    </lineage>
</organism>
<accession>A0A835IZS8</accession>
<dbReference type="InterPro" id="IPR000077">
    <property type="entry name" value="Ribosomal_eL39"/>
</dbReference>
<sequence length="388" mass="44281">MDRCGSPSTMWASLSKIAKIASVTKASTEVRYDAHITNPPLHPLRISDFPIELIWELITNPEINRLLLSQGVVLHSLWGDEKWNNEQDISAVRLEETMVDANQIHPQMQPPPIFVFENLEETTLIPSYPVETSNYGSLPLGIDMSESYYQLQEVVTVSFLHDQKAGHVNILNSSLNHITTYITYGNLHIPWIACLFYGSPYKPKDSSWNPIRHLSLSQQPILIIGDMNIIRSTDEQQGGREYEFIDSYLAHDIMRDQGWANLDETRALLDALNTFYSITGQEINFEKSGVHFSKNTGPDIAFDIRHLLNMRSIHIGEKYLGSPLFLRQPKSVIFNGLITKVNSRMAAVTQVIHDKKEASQKDEAEQAYSSLDPYNAKRRHWRRTKLGF</sequence>
<dbReference type="GO" id="GO:0005840">
    <property type="term" value="C:ribosome"/>
    <property type="evidence" value="ECO:0007669"/>
    <property type="project" value="InterPro"/>
</dbReference>
<dbReference type="AlphaFoldDB" id="A0A835IZS8"/>
<dbReference type="Pfam" id="PF00832">
    <property type="entry name" value="Ribosomal_L39"/>
    <property type="match status" value="1"/>
</dbReference>
<dbReference type="GO" id="GO:0003735">
    <property type="term" value="F:structural constituent of ribosome"/>
    <property type="evidence" value="ECO:0007669"/>
    <property type="project" value="InterPro"/>
</dbReference>
<dbReference type="EMBL" id="JADFTS010000001">
    <property type="protein sequence ID" value="KAF9624538.1"/>
    <property type="molecule type" value="Genomic_DNA"/>
</dbReference>